<sequence>ESPSNMEATELPTNCTTLSPEPDRNYVSLLNTFSQRTLQVVDYPIKTRAGDAHTPIFSCSCTISGILYGRGTGSTLAAAKQAAAKQAYERVNKEGS</sequence>
<evidence type="ECO:0000256" key="1">
    <source>
        <dbReference type="PROSITE-ProRule" id="PRU00266"/>
    </source>
</evidence>
<dbReference type="GO" id="GO:0003723">
    <property type="term" value="F:RNA binding"/>
    <property type="evidence" value="ECO:0007669"/>
    <property type="project" value="UniProtKB-UniRule"/>
</dbReference>
<keyword evidence="4" id="KW-1185">Reference proteome</keyword>
<dbReference type="PROSITE" id="PS50137">
    <property type="entry name" value="DS_RBD"/>
    <property type="match status" value="1"/>
</dbReference>
<dbReference type="InterPro" id="IPR014720">
    <property type="entry name" value="dsRBD_dom"/>
</dbReference>
<protein>
    <submittedName>
        <fullName evidence="3">E2AK2 kinase</fullName>
    </submittedName>
</protein>
<dbReference type="Pfam" id="PF00035">
    <property type="entry name" value="dsrm"/>
    <property type="match status" value="1"/>
</dbReference>
<feature type="domain" description="DRBM" evidence="2">
    <location>
        <begin position="25"/>
        <end position="93"/>
    </location>
</feature>
<keyword evidence="1" id="KW-0694">RNA-binding</keyword>
<feature type="non-terminal residue" evidence="3">
    <location>
        <position position="96"/>
    </location>
</feature>
<evidence type="ECO:0000259" key="2">
    <source>
        <dbReference type="PROSITE" id="PS50137"/>
    </source>
</evidence>
<feature type="non-terminal residue" evidence="3">
    <location>
        <position position="1"/>
    </location>
</feature>
<comment type="caution">
    <text evidence="3">The sequence shown here is derived from an EMBL/GenBank/DDBJ whole genome shotgun (WGS) entry which is preliminary data.</text>
</comment>
<gene>
    <name evidence="3" type="primary">Eif2ak2</name>
    <name evidence="3" type="ORF">NEOCOR_R09832</name>
</gene>
<dbReference type="Gene3D" id="3.30.160.20">
    <property type="match status" value="1"/>
</dbReference>
<accession>A0A7L2RLU8</accession>
<reference evidence="3 4" key="1">
    <citation type="submission" date="2019-09" db="EMBL/GenBank/DDBJ databases">
        <title>Bird 10,000 Genomes (B10K) Project - Family phase.</title>
        <authorList>
            <person name="Zhang G."/>
        </authorList>
    </citation>
    <scope>NUCLEOTIDE SEQUENCE [LARGE SCALE GENOMIC DNA]</scope>
    <source>
        <strain evidence="3">B10K-DU-002-79</strain>
    </source>
</reference>
<keyword evidence="3" id="KW-0418">Kinase</keyword>
<dbReference type="SMART" id="SM00358">
    <property type="entry name" value="DSRM"/>
    <property type="match status" value="1"/>
</dbReference>
<name>A0A7L2RLU8_9PASS</name>
<keyword evidence="3" id="KW-0808">Transferase</keyword>
<evidence type="ECO:0000313" key="3">
    <source>
        <dbReference type="EMBL" id="NXS09374.1"/>
    </source>
</evidence>
<dbReference type="Proteomes" id="UP000560066">
    <property type="component" value="Unassembled WGS sequence"/>
</dbReference>
<dbReference type="SUPFAM" id="SSF54768">
    <property type="entry name" value="dsRNA-binding domain-like"/>
    <property type="match status" value="1"/>
</dbReference>
<evidence type="ECO:0000313" key="4">
    <source>
        <dbReference type="Proteomes" id="UP000560066"/>
    </source>
</evidence>
<proteinExistence type="predicted"/>
<dbReference type="EMBL" id="VYZS01054568">
    <property type="protein sequence ID" value="NXS09374.1"/>
    <property type="molecule type" value="Genomic_DNA"/>
</dbReference>
<organism evidence="3 4">
    <name type="scientific">Neodrepanis coruscans</name>
    <name type="common">wattled asity</name>
    <dbReference type="NCBI Taxonomy" id="254563"/>
    <lineage>
        <taxon>Eukaryota</taxon>
        <taxon>Metazoa</taxon>
        <taxon>Chordata</taxon>
        <taxon>Craniata</taxon>
        <taxon>Vertebrata</taxon>
        <taxon>Euteleostomi</taxon>
        <taxon>Archelosauria</taxon>
        <taxon>Archosauria</taxon>
        <taxon>Dinosauria</taxon>
        <taxon>Saurischia</taxon>
        <taxon>Theropoda</taxon>
        <taxon>Coelurosauria</taxon>
        <taxon>Aves</taxon>
        <taxon>Neognathae</taxon>
        <taxon>Neoaves</taxon>
        <taxon>Telluraves</taxon>
        <taxon>Australaves</taxon>
        <taxon>Passeriformes</taxon>
        <taxon>Philepittidae</taxon>
        <taxon>Neodrepanis</taxon>
    </lineage>
</organism>
<dbReference type="OrthoDB" id="341578at2759"/>
<dbReference type="AlphaFoldDB" id="A0A7L2RLU8"/>
<dbReference type="GO" id="GO:0016301">
    <property type="term" value="F:kinase activity"/>
    <property type="evidence" value="ECO:0007669"/>
    <property type="project" value="UniProtKB-KW"/>
</dbReference>